<proteinExistence type="predicted"/>
<evidence type="ECO:0000256" key="5">
    <source>
        <dbReference type="PROSITE-ProRule" id="PRU00221"/>
    </source>
</evidence>
<organism evidence="10">
    <name type="scientific">Oppiella nova</name>
    <dbReference type="NCBI Taxonomy" id="334625"/>
    <lineage>
        <taxon>Eukaryota</taxon>
        <taxon>Metazoa</taxon>
        <taxon>Ecdysozoa</taxon>
        <taxon>Arthropoda</taxon>
        <taxon>Chelicerata</taxon>
        <taxon>Arachnida</taxon>
        <taxon>Acari</taxon>
        <taxon>Acariformes</taxon>
        <taxon>Sarcoptiformes</taxon>
        <taxon>Oribatida</taxon>
        <taxon>Brachypylina</taxon>
        <taxon>Oppioidea</taxon>
        <taxon>Oppiidae</taxon>
        <taxon>Oppiella</taxon>
    </lineage>
</organism>
<keyword evidence="4" id="KW-0539">Nucleus</keyword>
<dbReference type="EMBL" id="CAJPVJ010000167">
    <property type="protein sequence ID" value="CAG2161558.1"/>
    <property type="molecule type" value="Genomic_DNA"/>
</dbReference>
<evidence type="ECO:0000313" key="11">
    <source>
        <dbReference type="Proteomes" id="UP000728032"/>
    </source>
</evidence>
<evidence type="ECO:0000256" key="2">
    <source>
        <dbReference type="ARBA" id="ARBA00022574"/>
    </source>
</evidence>
<dbReference type="GO" id="GO:0003682">
    <property type="term" value="F:chromatin binding"/>
    <property type="evidence" value="ECO:0007669"/>
    <property type="project" value="TreeGrafter"/>
</dbReference>
<feature type="domain" description="WDHD1 first WD40" evidence="9">
    <location>
        <begin position="13"/>
        <end position="319"/>
    </location>
</feature>
<feature type="domain" description="WDHD1/CFT4 helical bundle" evidence="8">
    <location>
        <begin position="776"/>
        <end position="874"/>
    </location>
</feature>
<feature type="compositionally biased region" description="Basic and acidic residues" evidence="6">
    <location>
        <begin position="1042"/>
        <end position="1052"/>
    </location>
</feature>
<comment type="subcellular location">
    <subcellularLocation>
        <location evidence="1">Nucleus</location>
    </subcellularLocation>
</comment>
<dbReference type="Proteomes" id="UP000728032">
    <property type="component" value="Unassembled WGS sequence"/>
</dbReference>
<dbReference type="GO" id="GO:0043596">
    <property type="term" value="C:nuclear replication fork"/>
    <property type="evidence" value="ECO:0007669"/>
    <property type="project" value="TreeGrafter"/>
</dbReference>
<evidence type="ECO:0000256" key="6">
    <source>
        <dbReference type="SAM" id="MobiDB-lite"/>
    </source>
</evidence>
<evidence type="ECO:0000256" key="3">
    <source>
        <dbReference type="ARBA" id="ARBA00022737"/>
    </source>
</evidence>
<dbReference type="InterPro" id="IPR015943">
    <property type="entry name" value="WD40/YVTN_repeat-like_dom_sf"/>
</dbReference>
<dbReference type="GO" id="GO:0006261">
    <property type="term" value="P:DNA-templated DNA replication"/>
    <property type="evidence" value="ECO:0007669"/>
    <property type="project" value="TreeGrafter"/>
</dbReference>
<feature type="region of interest" description="Disordered" evidence="6">
    <location>
        <begin position="900"/>
        <end position="1010"/>
    </location>
</feature>
<sequence>MADTNANVDCVTRFGHCDGHTDCTFIDGNKLMTCGVDSEVRVWPVDDTDADDDQSDSYAVEDIAYAIVANLIQCHVFGTQSTEFFIACDSNAVKSYSVSDGENERTVCRFTTNATHLDISSDGQLLAASAADFTLKLIDLENKDQKTFDGHSAPVLSVALDPKRQYLASAACDGTVRVWNTDNQNCVHFWSDCWPKSNDFENSKTLGRICWEPISGQWIAVPRMDRIDVYRRDTWDLMSTFRHDRLTQISIVTYSADGNYLAVGTGDGVVMIWDSKGAADAEPIAKFFHNKSLRITSLKWNPKSAKQLCFCDISGQFSVLNVQNLVAKSADNRLALSQEVVNDMFADLSDDDFGADEDLTDGANLKTRTVSLDLPKVEYNPKFKQTIEDRRERAVDDTGAADEDNMNAEEDNEFDIGAIKSRYESQIFGETGDPHGSQSRAEGRPHSRQSGGQPVVDVKDDDTAADEEPPEPLPIRQEPFQSGSTPIHFEQRFMVWNSVGIVRCYNTDADNSVDVEFHDQTYHHSIHLPNVQNYTVADLSSEALVLATNGTDESATCGKLFCMLFNIWDATKEWQIEMNAGEYIESVATGAGFVAVATDRRFVRILTTGGIQTNIISIAGRVVCMAAFERLLMIIYHSAGGVPEEQSLAMYVLRIEHKPIAKHPVPNPVPVALSPKCEVSWAGFTDEGTPCVADLDGIIRIYNTGVGNTWVPIASTKDHAKGKSDNFFVIGLSEIQNQIRCIFCKGTRFPATVPKPSVTLLPLQMPLCEMFTSKGKHEEEHIRSQLLSSLLKRLSKDGFDVDSNLEECNKTAINSLIKLFAMALGADRESLAVEISHLMPNKRAVEGAIKFAERQKRRTLAQKLAEIAEQKLAEELNQLSDEDVEVIDETSEMPSKLRIRSIEDRQTANEFQLKPKPMRKGSAVAEEQESESDSESIVNTNAIETAEDIYSDDNSNSNSVSLKPKAVSITREQSRGNPFKVTQNTRNKRKKGGESSDEDDGDGDDTCDGQAFRNYYKHMKQIIRDDNSDVEDEEEVITIAKDRFRELDRTERQGWASGGGPRAQPKKQRKGKADKTDPKTITNKENASNKKITNFFTKN</sequence>
<dbReference type="InterPro" id="IPR001680">
    <property type="entry name" value="WD40_rpt"/>
</dbReference>
<dbReference type="GO" id="GO:0006281">
    <property type="term" value="P:DNA repair"/>
    <property type="evidence" value="ECO:0007669"/>
    <property type="project" value="TreeGrafter"/>
</dbReference>
<dbReference type="SMART" id="SM00320">
    <property type="entry name" value="WD40"/>
    <property type="match status" value="5"/>
</dbReference>
<dbReference type="PANTHER" id="PTHR19932:SF10">
    <property type="entry name" value="WD REPEAT AND HMG-BOX DNA-BINDING PROTEIN 1"/>
    <property type="match status" value="1"/>
</dbReference>
<dbReference type="Pfam" id="PF24817">
    <property type="entry name" value="WD40_WDHD1_1st"/>
    <property type="match status" value="1"/>
</dbReference>
<dbReference type="OrthoDB" id="427368at2759"/>
<reference evidence="10" key="1">
    <citation type="submission" date="2020-11" db="EMBL/GenBank/DDBJ databases">
        <authorList>
            <person name="Tran Van P."/>
        </authorList>
    </citation>
    <scope>NUCLEOTIDE SEQUENCE</scope>
</reference>
<keyword evidence="11" id="KW-1185">Reference proteome</keyword>
<feature type="repeat" description="WD" evidence="5">
    <location>
        <begin position="249"/>
        <end position="274"/>
    </location>
</feature>
<evidence type="ECO:0000313" key="10">
    <source>
        <dbReference type="EMBL" id="CAD7638018.1"/>
    </source>
</evidence>
<dbReference type="Pfam" id="PF12341">
    <property type="entry name" value="Mcl1_mid"/>
    <property type="match status" value="1"/>
</dbReference>
<dbReference type="AlphaFoldDB" id="A0A7R9LCC9"/>
<keyword evidence="3" id="KW-0677">Repeat</keyword>
<dbReference type="InterPro" id="IPR057646">
    <property type="entry name" value="WD40_WDHD1_1st"/>
</dbReference>
<dbReference type="InterPro" id="IPR048591">
    <property type="entry name" value="WDHD1/CFT4_hel"/>
</dbReference>
<feature type="compositionally biased region" description="Acidic residues" evidence="6">
    <location>
        <begin position="995"/>
        <end position="1007"/>
    </location>
</feature>
<dbReference type="PROSITE" id="PS00678">
    <property type="entry name" value="WD_REPEATS_1"/>
    <property type="match status" value="1"/>
</dbReference>
<evidence type="ECO:0000256" key="1">
    <source>
        <dbReference type="ARBA" id="ARBA00004123"/>
    </source>
</evidence>
<feature type="region of interest" description="Disordered" evidence="6">
    <location>
        <begin position="1042"/>
        <end position="1099"/>
    </location>
</feature>
<dbReference type="EMBL" id="OC914992">
    <property type="protein sequence ID" value="CAD7638018.1"/>
    <property type="molecule type" value="Genomic_DNA"/>
</dbReference>
<keyword evidence="2 5" id="KW-0853">WD repeat</keyword>
<dbReference type="InterPro" id="IPR022100">
    <property type="entry name" value="WDHD1/CFT4_beta-prop_2nd"/>
</dbReference>
<dbReference type="PROSITE" id="PS50082">
    <property type="entry name" value="WD_REPEATS_2"/>
    <property type="match status" value="2"/>
</dbReference>
<feature type="compositionally biased region" description="Low complexity" evidence="6">
    <location>
        <begin position="952"/>
        <end position="961"/>
    </location>
</feature>
<dbReference type="PROSITE" id="PS50294">
    <property type="entry name" value="WD_REPEATS_REGION"/>
    <property type="match status" value="1"/>
</dbReference>
<dbReference type="InterPro" id="IPR019775">
    <property type="entry name" value="WD40_repeat_CS"/>
</dbReference>
<feature type="repeat" description="WD" evidence="5">
    <location>
        <begin position="148"/>
        <end position="189"/>
    </location>
</feature>
<evidence type="ECO:0000256" key="4">
    <source>
        <dbReference type="ARBA" id="ARBA00023242"/>
    </source>
</evidence>
<dbReference type="Gene3D" id="2.130.10.10">
    <property type="entry name" value="YVTN repeat-like/Quinoprotein amine dehydrogenase"/>
    <property type="match status" value="2"/>
</dbReference>
<feature type="compositionally biased region" description="Basic and acidic residues" evidence="6">
    <location>
        <begin position="383"/>
        <end position="396"/>
    </location>
</feature>
<dbReference type="Pfam" id="PF20946">
    <property type="entry name" value="Ctf4_C"/>
    <property type="match status" value="1"/>
</dbReference>
<name>A0A7R9LCC9_9ACAR</name>
<evidence type="ECO:0008006" key="12">
    <source>
        <dbReference type="Google" id="ProtNLM"/>
    </source>
</evidence>
<evidence type="ECO:0000259" key="8">
    <source>
        <dbReference type="Pfam" id="PF20946"/>
    </source>
</evidence>
<dbReference type="SUPFAM" id="SSF50978">
    <property type="entry name" value="WD40 repeat-like"/>
    <property type="match status" value="1"/>
</dbReference>
<protein>
    <recommendedName>
        <fullName evidence="12">Minichromosome loss protein Mcl1 middle region domain-containing protein</fullName>
    </recommendedName>
</protein>
<feature type="compositionally biased region" description="Polar residues" evidence="6">
    <location>
        <begin position="1079"/>
        <end position="1099"/>
    </location>
</feature>
<dbReference type="InterPro" id="IPR036322">
    <property type="entry name" value="WD40_repeat_dom_sf"/>
</dbReference>
<accession>A0A7R9LCC9</accession>
<evidence type="ECO:0000259" key="7">
    <source>
        <dbReference type="Pfam" id="PF12341"/>
    </source>
</evidence>
<evidence type="ECO:0000259" key="9">
    <source>
        <dbReference type="Pfam" id="PF24817"/>
    </source>
</evidence>
<feature type="domain" description="WDHD1/CFT4 second beta-propeller" evidence="7">
    <location>
        <begin position="478"/>
        <end position="767"/>
    </location>
</feature>
<dbReference type="GO" id="GO:0000278">
    <property type="term" value="P:mitotic cell cycle"/>
    <property type="evidence" value="ECO:0007669"/>
    <property type="project" value="TreeGrafter"/>
</dbReference>
<feature type="region of interest" description="Disordered" evidence="6">
    <location>
        <begin position="428"/>
        <end position="483"/>
    </location>
</feature>
<gene>
    <name evidence="10" type="ORF">ONB1V03_LOCUS1163</name>
</gene>
<feature type="compositionally biased region" description="Acidic residues" evidence="6">
    <location>
        <begin position="399"/>
        <end position="414"/>
    </location>
</feature>
<feature type="region of interest" description="Disordered" evidence="6">
    <location>
        <begin position="383"/>
        <end position="414"/>
    </location>
</feature>
<dbReference type="PANTHER" id="PTHR19932">
    <property type="entry name" value="WD REPEAT AND HMG-BOX DNA BINDING PROTEIN"/>
    <property type="match status" value="1"/>
</dbReference>